<evidence type="ECO:0000313" key="1">
    <source>
        <dbReference type="EMBL" id="RTZ02729.1"/>
    </source>
</evidence>
<gene>
    <name evidence="1" type="ORF">EKL98_12775</name>
</gene>
<proteinExistence type="predicted"/>
<dbReference type="RefSeq" id="WP_126562800.1">
    <property type="nucleotide sequence ID" value="NZ_RYDJ01000016.1"/>
</dbReference>
<dbReference type="EMBL" id="RYDJ01000016">
    <property type="protein sequence ID" value="RTZ02729.1"/>
    <property type="molecule type" value="Genomic_DNA"/>
</dbReference>
<organism evidence="1 2">
    <name type="scientific">Flavobacterium bomense</name>
    <dbReference type="NCBI Taxonomy" id="2497483"/>
    <lineage>
        <taxon>Bacteria</taxon>
        <taxon>Pseudomonadati</taxon>
        <taxon>Bacteroidota</taxon>
        <taxon>Flavobacteriia</taxon>
        <taxon>Flavobacteriales</taxon>
        <taxon>Flavobacteriaceae</taxon>
        <taxon>Flavobacterium</taxon>
    </lineage>
</organism>
<sequence length="250" mass="29487">MRKLNLIELEQKINSYASDINYSERIYVQDKVSQFFSFLHEQSISSRILERISEDFSSIKNDFPSSGYNNSGYRMVPDHRIIKTIKDNIKNREDQGAFGFFIIQQLFEVEQKFENHYFEASGVWYRETNGDHNKRLDCFKEKFFKPFIELLEWHMYESEAKVENDYYSKNEIININSKLDEILLKQELGNEIIFNEIDELKELILFLNKKNWGQIVKGKLGDLVLGGLLSSENATSLFNYVSENSPLLIK</sequence>
<accession>A0A3S0PUN3</accession>
<dbReference type="Proteomes" id="UP000280825">
    <property type="component" value="Unassembled WGS sequence"/>
</dbReference>
<evidence type="ECO:0000313" key="2">
    <source>
        <dbReference type="Proteomes" id="UP000280825"/>
    </source>
</evidence>
<name>A0A3S0PUN3_9FLAO</name>
<dbReference type="AlphaFoldDB" id="A0A3S0PUN3"/>
<comment type="caution">
    <text evidence="1">The sequence shown here is derived from an EMBL/GenBank/DDBJ whole genome shotgun (WGS) entry which is preliminary data.</text>
</comment>
<keyword evidence="2" id="KW-1185">Reference proteome</keyword>
<protein>
    <submittedName>
        <fullName evidence="1">Uncharacterized protein</fullName>
    </submittedName>
</protein>
<reference evidence="1 2" key="1">
    <citation type="submission" date="2018-12" db="EMBL/GenBank/DDBJ databases">
        <title>Flavobacterium sp. nov., isolated from glacier ice.</title>
        <authorList>
            <person name="Liu Q."/>
            <person name="Xin Y.-H."/>
        </authorList>
    </citation>
    <scope>NUCLEOTIDE SEQUENCE [LARGE SCALE GENOMIC DNA]</scope>
    <source>
        <strain evidence="1 2">RB1N8</strain>
    </source>
</reference>